<dbReference type="CDD" id="cd16917">
    <property type="entry name" value="HATPase_UhpB-NarQ-NarX-like"/>
    <property type="match status" value="1"/>
</dbReference>
<dbReference type="InterPro" id="IPR022642">
    <property type="entry name" value="CheR_C"/>
</dbReference>
<dbReference type="EC" id="2.1.1.80" evidence="2"/>
<dbReference type="Proteomes" id="UP000323426">
    <property type="component" value="Unassembled WGS sequence"/>
</dbReference>
<dbReference type="PROSITE" id="PS50113">
    <property type="entry name" value="PAC"/>
    <property type="match status" value="1"/>
</dbReference>
<keyword evidence="6" id="KW-0378">Hydrolase</keyword>
<organism evidence="13 14">
    <name type="scientific">Adhaeribacter rhizoryzae</name>
    <dbReference type="NCBI Taxonomy" id="2607907"/>
    <lineage>
        <taxon>Bacteria</taxon>
        <taxon>Pseudomonadati</taxon>
        <taxon>Bacteroidota</taxon>
        <taxon>Cytophagia</taxon>
        <taxon>Cytophagales</taxon>
        <taxon>Hymenobacteraceae</taxon>
        <taxon>Adhaeribacter</taxon>
    </lineage>
</organism>
<dbReference type="PROSITE" id="PS50112">
    <property type="entry name" value="PAS"/>
    <property type="match status" value="1"/>
</dbReference>
<dbReference type="SUPFAM" id="SSF47757">
    <property type="entry name" value="Chemotaxis receptor methyltransferase CheR, N-terminal domain"/>
    <property type="match status" value="1"/>
</dbReference>
<dbReference type="SMART" id="SM00091">
    <property type="entry name" value="PAS"/>
    <property type="match status" value="3"/>
</dbReference>
<dbReference type="PROSITE" id="PS50109">
    <property type="entry name" value="HIS_KIN"/>
    <property type="match status" value="1"/>
</dbReference>
<feature type="domain" description="Histidine kinase" evidence="8">
    <location>
        <begin position="1135"/>
        <end position="1326"/>
    </location>
</feature>
<feature type="coiled-coil region" evidence="7">
    <location>
        <begin position="1148"/>
        <end position="1178"/>
    </location>
</feature>
<dbReference type="Pfam" id="PF03705">
    <property type="entry name" value="CheR_N"/>
    <property type="match status" value="1"/>
</dbReference>
<dbReference type="GO" id="GO:0005737">
    <property type="term" value="C:cytoplasm"/>
    <property type="evidence" value="ECO:0007669"/>
    <property type="project" value="InterPro"/>
</dbReference>
<dbReference type="PRINTS" id="PR00996">
    <property type="entry name" value="CHERMTFRASE"/>
</dbReference>
<dbReference type="PANTHER" id="PTHR24422:SF27">
    <property type="entry name" value="PROTEIN-GLUTAMATE O-METHYLTRANSFERASE"/>
    <property type="match status" value="1"/>
</dbReference>
<dbReference type="InterPro" id="IPR005467">
    <property type="entry name" value="His_kinase_dom"/>
</dbReference>
<gene>
    <name evidence="13" type="ORF">F0145_03625</name>
</gene>
<dbReference type="GO" id="GO:0016020">
    <property type="term" value="C:membrane"/>
    <property type="evidence" value="ECO:0007669"/>
    <property type="project" value="InterPro"/>
</dbReference>
<dbReference type="Gene3D" id="3.30.565.10">
    <property type="entry name" value="Histidine kinase-like ATPase, C-terminal domain"/>
    <property type="match status" value="1"/>
</dbReference>
<dbReference type="FunFam" id="3.30.450.20:FF:000099">
    <property type="entry name" value="Sensory box sensor histidine kinase"/>
    <property type="match status" value="1"/>
</dbReference>
<dbReference type="PROSITE" id="PS50122">
    <property type="entry name" value="CHEB"/>
    <property type="match status" value="1"/>
</dbReference>
<keyword evidence="6" id="KW-0145">Chemotaxis</keyword>
<dbReference type="SMART" id="SM00387">
    <property type="entry name" value="HATPase_c"/>
    <property type="match status" value="1"/>
</dbReference>
<dbReference type="SUPFAM" id="SSF55785">
    <property type="entry name" value="PYP-like sensor domain (PAS domain)"/>
    <property type="match status" value="3"/>
</dbReference>
<evidence type="ECO:0000259" key="9">
    <source>
        <dbReference type="PROSITE" id="PS50112"/>
    </source>
</evidence>
<dbReference type="GO" id="GO:0000155">
    <property type="term" value="F:phosphorelay sensor kinase activity"/>
    <property type="evidence" value="ECO:0007669"/>
    <property type="project" value="InterPro"/>
</dbReference>
<dbReference type="InterPro" id="IPR000700">
    <property type="entry name" value="PAS-assoc_C"/>
</dbReference>
<dbReference type="CDD" id="cd00130">
    <property type="entry name" value="PAS"/>
    <property type="match status" value="1"/>
</dbReference>
<dbReference type="SUPFAM" id="SSF53335">
    <property type="entry name" value="S-adenosyl-L-methionine-dependent methyltransferases"/>
    <property type="match status" value="1"/>
</dbReference>
<dbReference type="InterPro" id="IPR036890">
    <property type="entry name" value="HATPase_C_sf"/>
</dbReference>
<evidence type="ECO:0000259" key="12">
    <source>
        <dbReference type="PROSITE" id="PS50123"/>
    </source>
</evidence>
<dbReference type="InterPro" id="IPR001610">
    <property type="entry name" value="PAC"/>
</dbReference>
<dbReference type="Pfam" id="PF01339">
    <property type="entry name" value="CheB_methylest"/>
    <property type="match status" value="1"/>
</dbReference>
<evidence type="ECO:0000256" key="3">
    <source>
        <dbReference type="ARBA" id="ARBA00022603"/>
    </source>
</evidence>
<dbReference type="SMART" id="SM00086">
    <property type="entry name" value="PAC"/>
    <property type="match status" value="2"/>
</dbReference>
<dbReference type="InterPro" id="IPR000780">
    <property type="entry name" value="CheR_MeTrfase"/>
</dbReference>
<keyword evidence="7" id="KW-0175">Coiled coil</keyword>
<dbReference type="NCBIfam" id="TIGR00229">
    <property type="entry name" value="sensory_box"/>
    <property type="match status" value="1"/>
</dbReference>
<dbReference type="InterPro" id="IPR035909">
    <property type="entry name" value="CheB_C"/>
</dbReference>
<dbReference type="Gene3D" id="3.30.450.20">
    <property type="entry name" value="PAS domain"/>
    <property type="match status" value="3"/>
</dbReference>
<dbReference type="InterPro" id="IPR013655">
    <property type="entry name" value="PAS_fold_3"/>
</dbReference>
<evidence type="ECO:0000259" key="10">
    <source>
        <dbReference type="PROSITE" id="PS50113"/>
    </source>
</evidence>
<dbReference type="InterPro" id="IPR022641">
    <property type="entry name" value="CheR_N"/>
</dbReference>
<dbReference type="Gene3D" id="3.40.50.180">
    <property type="entry name" value="Methylesterase CheB, C-terminal domain"/>
    <property type="match status" value="1"/>
</dbReference>
<feature type="domain" description="CheR-type methyltransferase" evidence="12">
    <location>
        <begin position="213"/>
        <end position="482"/>
    </location>
</feature>
<evidence type="ECO:0000259" key="11">
    <source>
        <dbReference type="PROSITE" id="PS50122"/>
    </source>
</evidence>
<keyword evidence="14" id="KW-1185">Reference proteome</keyword>
<evidence type="ECO:0000256" key="2">
    <source>
        <dbReference type="ARBA" id="ARBA00012534"/>
    </source>
</evidence>
<name>A0A5M6DM48_9BACT</name>
<dbReference type="InterPro" id="IPR050903">
    <property type="entry name" value="Bact_Chemotaxis_MeTrfase"/>
</dbReference>
<keyword evidence="5" id="KW-0949">S-adenosyl-L-methionine</keyword>
<evidence type="ECO:0000256" key="1">
    <source>
        <dbReference type="ARBA" id="ARBA00001541"/>
    </source>
</evidence>
<dbReference type="Pfam" id="PF07730">
    <property type="entry name" value="HisKA_3"/>
    <property type="match status" value="1"/>
</dbReference>
<feature type="active site" evidence="6">
    <location>
        <position position="150"/>
    </location>
</feature>
<dbReference type="SUPFAM" id="SSF52738">
    <property type="entry name" value="Methylesterase CheB, C-terminal domain"/>
    <property type="match status" value="1"/>
</dbReference>
<reference evidence="13 14" key="1">
    <citation type="submission" date="2019-09" db="EMBL/GenBank/DDBJ databases">
        <title>Genome sequence and assembly of Adhaeribacter sp.</title>
        <authorList>
            <person name="Chhetri G."/>
        </authorList>
    </citation>
    <scope>NUCLEOTIDE SEQUENCE [LARGE SCALE GENOMIC DNA]</scope>
    <source>
        <strain evidence="13 14">DK36</strain>
    </source>
</reference>
<dbReference type="GO" id="GO:0008984">
    <property type="term" value="F:protein-glutamate methylesterase activity"/>
    <property type="evidence" value="ECO:0007669"/>
    <property type="project" value="InterPro"/>
</dbReference>
<dbReference type="InterPro" id="IPR035965">
    <property type="entry name" value="PAS-like_dom_sf"/>
</dbReference>
<dbReference type="Pfam" id="PF01739">
    <property type="entry name" value="CheR"/>
    <property type="match status" value="1"/>
</dbReference>
<evidence type="ECO:0000313" key="14">
    <source>
        <dbReference type="Proteomes" id="UP000323426"/>
    </source>
</evidence>
<proteinExistence type="predicted"/>
<sequence length="1336" mass="152069">MSKKSNSSENNLNQDKPKFTLKDPYIIGIGASAGGLQAMDALFSNVPHDSVAYVIVQHLAPEHRSLLTQILNRHQQLNFREAEHDQLVEINNVYIIPSGKFLTIKNNRLQLTERSPDIAGGRTIDLFFKSLAMDKGPKAIGVILSGTGTDGTEGVLAIKKNKGLVLVQDPETAKFDGMPRNAINAGLIDKVLPPEMIPEAIFDFVKVSPLAKQMKEMQFSNDPSFLHILEIVRERTGFDFNNYKQPTLIRRISRRMAHCNIDSLANYVDYLNLNPEETETLSKEFLIGVTKFFRDPEAYDILAKEVIPPLAEALNLNNTLRIWVTACSTGEEAYSIAMLVREHLDTVKKEVEVKIFASDIDRDALDFAGAGLYPASSLSEVSEERRENFFTLEDGKYRVAPRIRRMVIFAQHNLINDPPFSRMDLVSCRNMLIYLSPVLQKKVLSKLHYALNVGGYLFLGPSESLGDFTKFTEVNKKWKIFQSTTASGSLGLENFMSPGTNFRKPDLNVPLRTRDFNPRQKLQHRLVEMLNDAILEEYAFAAVYLDENYDVIHGYGDYTKLVSLPERQLSFNILKLLPQDLALDLGALLRKAEQNKEKIVAHGLQYRDGDTMRHINIVIKPYLSDKKLFDRFILVLFSEDPEQAYTLNEPQLSRKEIHYETRVHELELELQLTREDLQSVVEELETANEELQSTNEELLSSNEELQSANEELQSLNEELNTINAEHQYKIKMLVELDDDLNNFFRSTDIGQIYVDSQLIIRKFTPAAMQQINLIEGDIGRSILQITHNIQHPDFINDILEAIKNTVAVEREVQDKNGIWYLLRILPYISQNRITDGAIILFININELKNMHLMQASILDSSPNAILALRAIRNNLNVIVDFECILLNSKAEEILKVKETDLRAKPLSKAYAPLLQNDLFTQYLKVVNDGEVLDIEQIQQLPGNADRWVHLIGVKLNDGLVLTMQNVTSRKNYQQQLLQQKAEIHANADRFRILLEAVPHITWTHHSSGENESFNQAWYDFTGFTKEESQGWGWTKAIHPDDLENYLAAYKEVLTNGKVLNIQARLLRQSDNQYRWHLVKAVPIRNNQSQISLWIGTATDIQDQKDAEEATIQLRLQQQKQILKAVLQTQEAERKRISEALHNGLGQLLYAAKLNLDHLENKNEAQQETKGRINNLLNQAISATRNISFELTPTVLRDFGLKTAIEELIRRLDSPALNVTSDLVGLEERFEDLIEISLYRIIQELLNNTMKHAEATTVHIELENRKNQLYLRVQDNGNGFNSAEKRNSKGIGLSSIRNRVKLLDGKLKIDSRPGQGTSVDIIIKSRPASVPAATDQD</sequence>
<feature type="domain" description="PAC" evidence="10">
    <location>
        <begin position="1059"/>
        <end position="1112"/>
    </location>
</feature>
<dbReference type="GO" id="GO:0008983">
    <property type="term" value="F:protein-glutamate O-methyltransferase activity"/>
    <property type="evidence" value="ECO:0007669"/>
    <property type="project" value="UniProtKB-EC"/>
</dbReference>
<dbReference type="EMBL" id="VWSF01000002">
    <property type="protein sequence ID" value="KAA5548617.1"/>
    <property type="molecule type" value="Genomic_DNA"/>
</dbReference>
<evidence type="ECO:0000256" key="4">
    <source>
        <dbReference type="ARBA" id="ARBA00022679"/>
    </source>
</evidence>
<dbReference type="PROSITE" id="PS50123">
    <property type="entry name" value="CHER"/>
    <property type="match status" value="1"/>
</dbReference>
<evidence type="ECO:0000256" key="7">
    <source>
        <dbReference type="SAM" id="Coils"/>
    </source>
</evidence>
<dbReference type="InterPro" id="IPR036804">
    <property type="entry name" value="CheR_N_sf"/>
</dbReference>
<dbReference type="Pfam" id="PF13596">
    <property type="entry name" value="PAS_10"/>
    <property type="match status" value="1"/>
</dbReference>
<dbReference type="Pfam" id="PF08447">
    <property type="entry name" value="PAS_3"/>
    <property type="match status" value="1"/>
</dbReference>
<evidence type="ECO:0000313" key="13">
    <source>
        <dbReference type="EMBL" id="KAA5548617.1"/>
    </source>
</evidence>
<dbReference type="GO" id="GO:0006935">
    <property type="term" value="P:chemotaxis"/>
    <property type="evidence" value="ECO:0007669"/>
    <property type="project" value="UniProtKB-UniRule"/>
</dbReference>
<keyword evidence="4" id="KW-0808">Transferase</keyword>
<keyword evidence="3" id="KW-0489">Methyltransferase</keyword>
<dbReference type="InterPro" id="IPR011712">
    <property type="entry name" value="Sig_transdc_His_kin_sub3_dim/P"/>
</dbReference>
<dbReference type="SUPFAM" id="SSF55874">
    <property type="entry name" value="ATPase domain of HSP90 chaperone/DNA topoisomerase II/histidine kinase"/>
    <property type="match status" value="1"/>
</dbReference>
<dbReference type="InterPro" id="IPR000673">
    <property type="entry name" value="Sig_transdc_resp-reg_Me-estase"/>
</dbReference>
<comment type="catalytic activity">
    <reaction evidence="1">
        <text>L-glutamyl-[protein] + S-adenosyl-L-methionine = [protein]-L-glutamate 5-O-methyl ester + S-adenosyl-L-homocysteine</text>
        <dbReference type="Rhea" id="RHEA:24452"/>
        <dbReference type="Rhea" id="RHEA-COMP:10208"/>
        <dbReference type="Rhea" id="RHEA-COMP:10311"/>
        <dbReference type="ChEBI" id="CHEBI:29973"/>
        <dbReference type="ChEBI" id="CHEBI:57856"/>
        <dbReference type="ChEBI" id="CHEBI:59789"/>
        <dbReference type="ChEBI" id="CHEBI:82795"/>
        <dbReference type="EC" id="2.1.1.80"/>
    </reaction>
</comment>
<dbReference type="GO" id="GO:0032259">
    <property type="term" value="P:methylation"/>
    <property type="evidence" value="ECO:0007669"/>
    <property type="project" value="UniProtKB-KW"/>
</dbReference>
<dbReference type="RefSeq" id="WP_150086945.1">
    <property type="nucleotide sequence ID" value="NZ_VWSF01000002.1"/>
</dbReference>
<dbReference type="GO" id="GO:0046983">
    <property type="term" value="F:protein dimerization activity"/>
    <property type="evidence" value="ECO:0007669"/>
    <property type="project" value="InterPro"/>
</dbReference>
<dbReference type="SMART" id="SM00138">
    <property type="entry name" value="MeTrc"/>
    <property type="match status" value="1"/>
</dbReference>
<dbReference type="Gene3D" id="1.20.5.1930">
    <property type="match status" value="1"/>
</dbReference>
<dbReference type="CDD" id="cd16434">
    <property type="entry name" value="CheB-CheR_fusion"/>
    <property type="match status" value="1"/>
</dbReference>
<protein>
    <recommendedName>
        <fullName evidence="2">protein-glutamate O-methyltransferase</fullName>
        <ecNumber evidence="2">2.1.1.80</ecNumber>
    </recommendedName>
</protein>
<dbReference type="GO" id="GO:0000156">
    <property type="term" value="F:phosphorelay response regulator activity"/>
    <property type="evidence" value="ECO:0007669"/>
    <property type="project" value="InterPro"/>
</dbReference>
<feature type="active site" evidence="6">
    <location>
        <position position="32"/>
    </location>
</feature>
<dbReference type="InterPro" id="IPR029063">
    <property type="entry name" value="SAM-dependent_MTases_sf"/>
</dbReference>
<accession>A0A5M6DM48</accession>
<dbReference type="PANTHER" id="PTHR24422">
    <property type="entry name" value="CHEMOTAXIS PROTEIN METHYLTRANSFERASE"/>
    <property type="match status" value="1"/>
</dbReference>
<feature type="domain" description="CheB-type methylesterase" evidence="11">
    <location>
        <begin position="20"/>
        <end position="208"/>
    </location>
</feature>
<feature type="coiled-coil region" evidence="7">
    <location>
        <begin position="663"/>
        <end position="725"/>
    </location>
</feature>
<feature type="active site" evidence="6">
    <location>
        <position position="58"/>
    </location>
</feature>
<dbReference type="Gene3D" id="1.10.155.10">
    <property type="entry name" value="Chemotaxis receptor methyltransferase CheR, N-terminal domain"/>
    <property type="match status" value="1"/>
</dbReference>
<comment type="caution">
    <text evidence="13">The sequence shown here is derived from an EMBL/GenBank/DDBJ whole genome shotgun (WGS) entry which is preliminary data.</text>
</comment>
<dbReference type="Gene3D" id="3.40.50.150">
    <property type="entry name" value="Vaccinia Virus protein VP39"/>
    <property type="match status" value="1"/>
</dbReference>
<dbReference type="InterPro" id="IPR003594">
    <property type="entry name" value="HATPase_dom"/>
</dbReference>
<evidence type="ECO:0000256" key="6">
    <source>
        <dbReference type="PROSITE-ProRule" id="PRU00050"/>
    </source>
</evidence>
<evidence type="ECO:0000259" key="8">
    <source>
        <dbReference type="PROSITE" id="PS50109"/>
    </source>
</evidence>
<evidence type="ECO:0000256" key="5">
    <source>
        <dbReference type="ARBA" id="ARBA00022691"/>
    </source>
</evidence>
<dbReference type="Pfam" id="PF02518">
    <property type="entry name" value="HATPase_c"/>
    <property type="match status" value="1"/>
</dbReference>
<feature type="domain" description="PAS" evidence="9">
    <location>
        <begin position="986"/>
        <end position="1056"/>
    </location>
</feature>
<dbReference type="InterPro" id="IPR000014">
    <property type="entry name" value="PAS"/>
</dbReference>